<sequence>MDRLNNYRQLICQVLEPYTQMKPANGEIEVYKFFDTVDDHYQIFHAGWDQHQRVFGALIHIDLINEKIWIQYDGTEVGVANELVNLGVPKQDIVLAYHSPFMRQYDGFAVG</sequence>
<dbReference type="InterPro" id="IPR014968">
    <property type="entry name" value="XisI"/>
</dbReference>
<dbReference type="EMBL" id="JAAHFQ010000380">
    <property type="protein sequence ID" value="NER29517.1"/>
    <property type="molecule type" value="Genomic_DNA"/>
</dbReference>
<dbReference type="AlphaFoldDB" id="A0A6B3ND47"/>
<dbReference type="Gene3D" id="3.30.310.110">
    <property type="entry name" value="XisI-like"/>
    <property type="match status" value="1"/>
</dbReference>
<dbReference type="CDD" id="cd16382">
    <property type="entry name" value="XisI-like"/>
    <property type="match status" value="1"/>
</dbReference>
<gene>
    <name evidence="1" type="ORF">F6J89_18295</name>
</gene>
<accession>A0A6B3ND47</accession>
<proteinExistence type="predicted"/>
<dbReference type="SUPFAM" id="SSF143847">
    <property type="entry name" value="XisI-like"/>
    <property type="match status" value="1"/>
</dbReference>
<organism evidence="1">
    <name type="scientific">Symploca sp. SIO1C4</name>
    <dbReference type="NCBI Taxonomy" id="2607765"/>
    <lineage>
        <taxon>Bacteria</taxon>
        <taxon>Bacillati</taxon>
        <taxon>Cyanobacteriota</taxon>
        <taxon>Cyanophyceae</taxon>
        <taxon>Coleofasciculales</taxon>
        <taxon>Coleofasciculaceae</taxon>
        <taxon>Symploca</taxon>
    </lineage>
</organism>
<evidence type="ECO:0000313" key="1">
    <source>
        <dbReference type="EMBL" id="NER29517.1"/>
    </source>
</evidence>
<name>A0A6B3ND47_9CYAN</name>
<dbReference type="Pfam" id="PF08869">
    <property type="entry name" value="XisI"/>
    <property type="match status" value="1"/>
</dbReference>
<reference evidence="1" key="1">
    <citation type="submission" date="2019-11" db="EMBL/GenBank/DDBJ databases">
        <title>Genomic insights into an expanded diversity of filamentous marine cyanobacteria reveals the extraordinary biosynthetic potential of Moorea and Okeania.</title>
        <authorList>
            <person name="Ferreira Leao T."/>
            <person name="Wang M."/>
            <person name="Moss N."/>
            <person name="Da Silva R."/>
            <person name="Sanders J."/>
            <person name="Nurk S."/>
            <person name="Gurevich A."/>
            <person name="Humphrey G."/>
            <person name="Reher R."/>
            <person name="Zhu Q."/>
            <person name="Belda-Ferre P."/>
            <person name="Glukhov E."/>
            <person name="Rex R."/>
            <person name="Dorrestein P.C."/>
            <person name="Knight R."/>
            <person name="Pevzner P."/>
            <person name="Gerwick W.H."/>
            <person name="Gerwick L."/>
        </authorList>
    </citation>
    <scope>NUCLEOTIDE SEQUENCE</scope>
    <source>
        <strain evidence="1">SIO1C4</strain>
    </source>
</reference>
<dbReference type="InterPro" id="IPR035943">
    <property type="entry name" value="XisI-like_sf"/>
</dbReference>
<comment type="caution">
    <text evidence="1">The sequence shown here is derived from an EMBL/GenBank/DDBJ whole genome shotgun (WGS) entry which is preliminary data.</text>
</comment>
<protein>
    <submittedName>
        <fullName evidence="1">XisI protein</fullName>
    </submittedName>
</protein>